<keyword evidence="3 5" id="KW-1133">Transmembrane helix</keyword>
<comment type="caution">
    <text evidence="7">The sequence shown here is derived from an EMBL/GenBank/DDBJ whole genome shotgun (WGS) entry which is preliminary data.</text>
</comment>
<accession>A0A370GME6</accession>
<dbReference type="InterPro" id="IPR023408">
    <property type="entry name" value="MscS_beta-dom_sf"/>
</dbReference>
<evidence type="ECO:0000313" key="7">
    <source>
        <dbReference type="EMBL" id="RDI44827.1"/>
    </source>
</evidence>
<feature type="transmembrane region" description="Helical" evidence="5">
    <location>
        <begin position="21"/>
        <end position="38"/>
    </location>
</feature>
<feature type="transmembrane region" description="Helical" evidence="5">
    <location>
        <begin position="132"/>
        <end position="152"/>
    </location>
</feature>
<dbReference type="InterPro" id="IPR010920">
    <property type="entry name" value="LSM_dom_sf"/>
</dbReference>
<evidence type="ECO:0000256" key="2">
    <source>
        <dbReference type="ARBA" id="ARBA00022692"/>
    </source>
</evidence>
<keyword evidence="8" id="KW-1185">Reference proteome</keyword>
<feature type="transmembrane region" description="Helical" evidence="5">
    <location>
        <begin position="58"/>
        <end position="81"/>
    </location>
</feature>
<sequence length="396" mass="44528">MGPQEIKSSLLRRIILHAAKTPAIYLILGAVLVGLAYVDDIVAIQKWKNLFDLFNKAGSILIALALLTFVYNLFFFLCLRYEQKLAPAHKIVSLILASVRKSSHVIFILVAINIVILIAGPTQSYLILANNIINVIIIISIGWIAIQIVYTIEAVTYQRMLTVMGEDLRRVNALYTKMRIIRNITTVVIIIITIAAILMSFSSVRNIGISLLASAGFLTAIIGLSAQKTLFSLFSGIQIALSQPVKIGDIVFIEKESGVVEEITFTYITLKLADRRRLMVPITYFVEKPFENWSHEGSGLRSSLLFYVDFLMPIEPLRTELDRILQDSLYWDGRAKKLQVSHLTDRSVELRMQVSASTADNLADLRAEVQEKMLEFIRTHYPDYFPAARSISTKSS</sequence>
<feature type="transmembrane region" description="Helical" evidence="5">
    <location>
        <begin position="180"/>
        <end position="201"/>
    </location>
</feature>
<name>A0A370GME6_9COXI</name>
<proteinExistence type="predicted"/>
<dbReference type="EMBL" id="QQAX01000008">
    <property type="protein sequence ID" value="RDI44827.1"/>
    <property type="molecule type" value="Genomic_DNA"/>
</dbReference>
<dbReference type="GO" id="GO:0008381">
    <property type="term" value="F:mechanosensitive monoatomic ion channel activity"/>
    <property type="evidence" value="ECO:0007669"/>
    <property type="project" value="UniProtKB-ARBA"/>
</dbReference>
<dbReference type="Pfam" id="PF00924">
    <property type="entry name" value="MS_channel_2nd"/>
    <property type="match status" value="1"/>
</dbReference>
<dbReference type="InterPro" id="IPR006685">
    <property type="entry name" value="MscS_channel_2nd"/>
</dbReference>
<feature type="domain" description="Mechanosensitive ion channel MscS" evidence="6">
    <location>
        <begin position="232"/>
        <end position="295"/>
    </location>
</feature>
<evidence type="ECO:0000256" key="1">
    <source>
        <dbReference type="ARBA" id="ARBA00004370"/>
    </source>
</evidence>
<evidence type="ECO:0000259" key="6">
    <source>
        <dbReference type="Pfam" id="PF00924"/>
    </source>
</evidence>
<comment type="subcellular location">
    <subcellularLocation>
        <location evidence="1">Membrane</location>
    </subcellularLocation>
</comment>
<dbReference type="GO" id="GO:0016020">
    <property type="term" value="C:membrane"/>
    <property type="evidence" value="ECO:0007669"/>
    <property type="project" value="UniProtKB-SubCell"/>
</dbReference>
<feature type="transmembrane region" description="Helical" evidence="5">
    <location>
        <begin position="102"/>
        <end position="120"/>
    </location>
</feature>
<evidence type="ECO:0000256" key="4">
    <source>
        <dbReference type="ARBA" id="ARBA00023136"/>
    </source>
</evidence>
<dbReference type="SUPFAM" id="SSF50182">
    <property type="entry name" value="Sm-like ribonucleoproteins"/>
    <property type="match status" value="1"/>
</dbReference>
<dbReference type="Gene3D" id="1.10.287.1260">
    <property type="match status" value="1"/>
</dbReference>
<gene>
    <name evidence="7" type="ORF">C8D86_10881</name>
</gene>
<dbReference type="PANTHER" id="PTHR30566">
    <property type="entry name" value="YNAI-RELATED MECHANOSENSITIVE ION CHANNEL"/>
    <property type="match status" value="1"/>
</dbReference>
<organism evidence="7 8">
    <name type="scientific">Aquicella lusitana</name>
    <dbReference type="NCBI Taxonomy" id="254246"/>
    <lineage>
        <taxon>Bacteria</taxon>
        <taxon>Pseudomonadati</taxon>
        <taxon>Pseudomonadota</taxon>
        <taxon>Gammaproteobacteria</taxon>
        <taxon>Legionellales</taxon>
        <taxon>Coxiellaceae</taxon>
        <taxon>Aquicella</taxon>
    </lineage>
</organism>
<keyword evidence="2 5" id="KW-0812">Transmembrane</keyword>
<evidence type="ECO:0000256" key="3">
    <source>
        <dbReference type="ARBA" id="ARBA00022989"/>
    </source>
</evidence>
<evidence type="ECO:0000313" key="8">
    <source>
        <dbReference type="Proteomes" id="UP000254720"/>
    </source>
</evidence>
<feature type="transmembrane region" description="Helical" evidence="5">
    <location>
        <begin position="207"/>
        <end position="226"/>
    </location>
</feature>
<evidence type="ECO:0000256" key="5">
    <source>
        <dbReference type="SAM" id="Phobius"/>
    </source>
</evidence>
<reference evidence="7 8" key="1">
    <citation type="submission" date="2018-07" db="EMBL/GenBank/DDBJ databases">
        <title>Genomic Encyclopedia of Type Strains, Phase IV (KMG-IV): sequencing the most valuable type-strain genomes for metagenomic binning, comparative biology and taxonomic classification.</title>
        <authorList>
            <person name="Goeker M."/>
        </authorList>
    </citation>
    <scope>NUCLEOTIDE SEQUENCE [LARGE SCALE GENOMIC DNA]</scope>
    <source>
        <strain evidence="7 8">DSM 16500</strain>
    </source>
</reference>
<dbReference type="PANTHER" id="PTHR30566:SF25">
    <property type="entry name" value="INNER MEMBRANE PROTEIN"/>
    <property type="match status" value="1"/>
</dbReference>
<dbReference type="RefSeq" id="WP_170131779.1">
    <property type="nucleotide sequence ID" value="NZ_LR699114.1"/>
</dbReference>
<dbReference type="Gene3D" id="2.30.30.60">
    <property type="match status" value="1"/>
</dbReference>
<keyword evidence="4 5" id="KW-0472">Membrane</keyword>
<dbReference type="Proteomes" id="UP000254720">
    <property type="component" value="Unassembled WGS sequence"/>
</dbReference>
<dbReference type="AlphaFoldDB" id="A0A370GME6"/>
<protein>
    <submittedName>
        <fullName evidence="7">Small-conductance mechanosensitive channel</fullName>
    </submittedName>
</protein>